<dbReference type="RefSeq" id="XP_016219338.1">
    <property type="nucleotide sequence ID" value="XM_016353081.1"/>
</dbReference>
<dbReference type="Gene3D" id="3.30.519.10">
    <property type="entry name" value="Guanine Nucleotide Dissociation Inhibitor, domain 2"/>
    <property type="match status" value="1"/>
</dbReference>
<feature type="region of interest" description="Disordered" evidence="3">
    <location>
        <begin position="66"/>
        <end position="89"/>
    </location>
</feature>
<dbReference type="GO" id="GO:0005634">
    <property type="term" value="C:nucleus"/>
    <property type="evidence" value="ECO:0007669"/>
    <property type="project" value="TreeGrafter"/>
</dbReference>
<dbReference type="GO" id="GO:0005829">
    <property type="term" value="C:cytosol"/>
    <property type="evidence" value="ECO:0007669"/>
    <property type="project" value="TreeGrafter"/>
</dbReference>
<dbReference type="Proteomes" id="UP000053259">
    <property type="component" value="Unassembled WGS sequence"/>
</dbReference>
<reference evidence="4 5" key="1">
    <citation type="submission" date="2015-01" db="EMBL/GenBank/DDBJ databases">
        <title>The Genome Sequence of Ochroconis gallopava CBS43764.</title>
        <authorList>
            <consortium name="The Broad Institute Genomics Platform"/>
            <person name="Cuomo C."/>
            <person name="de Hoog S."/>
            <person name="Gorbushina A."/>
            <person name="Stielow B."/>
            <person name="Teixiera M."/>
            <person name="Abouelleil A."/>
            <person name="Chapman S.B."/>
            <person name="Priest M."/>
            <person name="Young S.K."/>
            <person name="Wortman J."/>
            <person name="Nusbaum C."/>
            <person name="Birren B."/>
        </authorList>
    </citation>
    <scope>NUCLEOTIDE SEQUENCE [LARGE SCALE GENOMIC DNA]</scope>
    <source>
        <strain evidence="4 5">CBS 43764</strain>
    </source>
</reference>
<dbReference type="InterPro" id="IPR017230">
    <property type="entry name" value="Mrs6"/>
</dbReference>
<name>A0A0D2BDG7_9PEZI</name>
<dbReference type="EMBL" id="KN847529">
    <property type="protein sequence ID" value="KIW09469.1"/>
    <property type="molecule type" value="Genomic_DNA"/>
</dbReference>
<dbReference type="InParanoid" id="A0A0D2BDG7"/>
<protein>
    <recommendedName>
        <fullName evidence="2">Rab proteins geranylgeranyltransferase</fullName>
    </recommendedName>
</protein>
<dbReference type="SUPFAM" id="SSF51905">
    <property type="entry name" value="FAD/NAD(P)-binding domain"/>
    <property type="match status" value="1"/>
</dbReference>
<dbReference type="PANTHER" id="PTHR11787:SF4">
    <property type="entry name" value="CHM, RAB ESCORT PROTEIN 1"/>
    <property type="match status" value="1"/>
</dbReference>
<dbReference type="FunCoup" id="A0A0D2BDG7">
    <property type="interactions" value="180"/>
</dbReference>
<dbReference type="STRING" id="253628.A0A0D2BDG7"/>
<dbReference type="PRINTS" id="PR00891">
    <property type="entry name" value="RABGDIREP"/>
</dbReference>
<dbReference type="OrthoDB" id="1923006at2759"/>
<evidence type="ECO:0000256" key="1">
    <source>
        <dbReference type="ARBA" id="ARBA00005593"/>
    </source>
</evidence>
<dbReference type="PIRSF" id="PIRSF037514">
    <property type="entry name" value="Rab_ger_ger_transf_A_fun"/>
    <property type="match status" value="1"/>
</dbReference>
<evidence type="ECO:0000256" key="2">
    <source>
        <dbReference type="PIRNR" id="PIRNR037514"/>
    </source>
</evidence>
<dbReference type="GO" id="GO:0005968">
    <property type="term" value="C:Rab-protein geranylgeranyltransferase complex"/>
    <property type="evidence" value="ECO:0007669"/>
    <property type="project" value="TreeGrafter"/>
</dbReference>
<dbReference type="GO" id="GO:0005092">
    <property type="term" value="F:GDP-dissociation inhibitor activity"/>
    <property type="evidence" value="ECO:0007669"/>
    <property type="project" value="UniProtKB-UniRule"/>
</dbReference>
<accession>A0A0D2BDG7</accession>
<dbReference type="AlphaFoldDB" id="A0A0D2BDG7"/>
<dbReference type="Gene3D" id="1.10.405.10">
    <property type="entry name" value="Guanine Nucleotide Dissociation Inhibitor, domain 1"/>
    <property type="match status" value="1"/>
</dbReference>
<dbReference type="GeneID" id="27308322"/>
<proteinExistence type="inferred from homology"/>
<dbReference type="HOGENOM" id="CLU_021695_3_1_1"/>
<dbReference type="Pfam" id="PF00996">
    <property type="entry name" value="GDI"/>
    <property type="match status" value="1"/>
</dbReference>
<keyword evidence="5" id="KW-1185">Reference proteome</keyword>
<gene>
    <name evidence="4" type="ORF">PV09_00349</name>
</gene>
<evidence type="ECO:0000313" key="5">
    <source>
        <dbReference type="Proteomes" id="UP000053259"/>
    </source>
</evidence>
<dbReference type="Gene3D" id="3.50.50.60">
    <property type="entry name" value="FAD/NAD(P)-binding domain"/>
    <property type="match status" value="1"/>
</dbReference>
<dbReference type="PANTHER" id="PTHR11787">
    <property type="entry name" value="RAB GDP-DISSOCIATION INHIBITOR"/>
    <property type="match status" value="1"/>
</dbReference>
<dbReference type="VEuPathDB" id="FungiDB:PV09_00349"/>
<evidence type="ECO:0000256" key="3">
    <source>
        <dbReference type="SAM" id="MobiDB-lite"/>
    </source>
</evidence>
<organism evidence="4 5">
    <name type="scientific">Verruconis gallopava</name>
    <dbReference type="NCBI Taxonomy" id="253628"/>
    <lineage>
        <taxon>Eukaryota</taxon>
        <taxon>Fungi</taxon>
        <taxon>Dikarya</taxon>
        <taxon>Ascomycota</taxon>
        <taxon>Pezizomycotina</taxon>
        <taxon>Dothideomycetes</taxon>
        <taxon>Pleosporomycetidae</taxon>
        <taxon>Venturiales</taxon>
        <taxon>Sympoventuriaceae</taxon>
        <taxon>Verruconis</taxon>
    </lineage>
</organism>
<dbReference type="GO" id="GO:0007264">
    <property type="term" value="P:small GTPase-mediated signal transduction"/>
    <property type="evidence" value="ECO:0007669"/>
    <property type="project" value="UniProtKB-UniRule"/>
</dbReference>
<evidence type="ECO:0000313" key="4">
    <source>
        <dbReference type="EMBL" id="KIW09469.1"/>
    </source>
</evidence>
<dbReference type="GO" id="GO:0016192">
    <property type="term" value="P:vesicle-mediated transport"/>
    <property type="evidence" value="ECO:0007669"/>
    <property type="project" value="TreeGrafter"/>
</dbReference>
<comment type="similarity">
    <text evidence="1 2">Belongs to the Rab GDI family.</text>
</comment>
<sequence length="510" mass="56675">MDTLDGSEFDVLIAGTGIQQSLLALALSRSDKKILHIDHNDYYGGTEASFSLQEAENWVMRIGDHSSQTSSSFRNASITRASNTEESSSKLAPSRAYNLALAPQLIYTDSKLLPSLVSSKTYRQLEFVAMGSWFVYDHDEFSNTPATLLKIPTTREDLVFSDQSIDIRSKRAIMKVLRFLMDYETQEDVWQQYAQKPFTDFLSEQFKLPERLHSLFLALVLSLDGPQYTSTAYALPRIARHLRSIGQLGPGFSSVIPKWGGLSEITQVACRAGAVGGAVYVLNKGLRNAVKAESETEGEDKLEVKLSDDERVRVSWLTGTNEHTASILTLAPDEEVEITSRRSVCVISSPLPSLFPTLDEGGPPPAGAVIFFPSGSLFDESSPVYLIIHSSETGECPQGQSVAYGFTRGPFEILDMAMDQLLDLTDEGVRPSVLWCLKYETQQFSSKPQIKDMDIRDCTMVFTPPSLDLVFDENVLSSVKHAWQKIMGSEADEQHFLTFDDRNPIGEEDD</sequence>
<dbReference type="InterPro" id="IPR036188">
    <property type="entry name" value="FAD/NAD-bd_sf"/>
</dbReference>
<dbReference type="InterPro" id="IPR018203">
    <property type="entry name" value="GDP_dissociation_inhibitor"/>
</dbReference>